<dbReference type="EMBL" id="BAAAHC010000001">
    <property type="protein sequence ID" value="GAA0504468.1"/>
    <property type="molecule type" value="Genomic_DNA"/>
</dbReference>
<gene>
    <name evidence="7" type="primary">ybdK</name>
    <name evidence="6" type="ORF">GCM10009545_02840</name>
    <name evidence="7" type="ORF">GCM10011581_45710</name>
</gene>
<dbReference type="NCBIfam" id="TIGR02050">
    <property type="entry name" value="gshA_cyan_rel"/>
    <property type="match status" value="1"/>
</dbReference>
<dbReference type="InterPro" id="IPR014746">
    <property type="entry name" value="Gln_synth/guanido_kin_cat_dom"/>
</dbReference>
<dbReference type="InterPro" id="IPR006336">
    <property type="entry name" value="GCS2"/>
</dbReference>
<evidence type="ECO:0000313" key="7">
    <source>
        <dbReference type="EMBL" id="GGJ03477.1"/>
    </source>
</evidence>
<evidence type="ECO:0000313" key="8">
    <source>
        <dbReference type="Proteomes" id="UP000597989"/>
    </source>
</evidence>
<dbReference type="Proteomes" id="UP000597989">
    <property type="component" value="Unassembled WGS sequence"/>
</dbReference>
<evidence type="ECO:0000256" key="1">
    <source>
        <dbReference type="ARBA" id="ARBA00022598"/>
    </source>
</evidence>
<evidence type="ECO:0000256" key="5">
    <source>
        <dbReference type="HAMAP-Rule" id="MF_01609"/>
    </source>
</evidence>
<dbReference type="InterPro" id="IPR011793">
    <property type="entry name" value="YbdK"/>
</dbReference>
<proteinExistence type="inferred from homology"/>
<evidence type="ECO:0000256" key="2">
    <source>
        <dbReference type="ARBA" id="ARBA00022741"/>
    </source>
</evidence>
<dbReference type="GO" id="GO:0004357">
    <property type="term" value="F:glutamate-cysteine ligase activity"/>
    <property type="evidence" value="ECO:0007669"/>
    <property type="project" value="UniProtKB-EC"/>
</dbReference>
<evidence type="ECO:0000313" key="9">
    <source>
        <dbReference type="Proteomes" id="UP001500220"/>
    </source>
</evidence>
<dbReference type="EC" id="6.3.2.2" evidence="5"/>
<dbReference type="InterPro" id="IPR050141">
    <property type="entry name" value="GCL_type2/YbdK_subfam"/>
</dbReference>
<comment type="function">
    <text evidence="5">ATP-dependent carboxylate-amine ligase which exhibits weak glutamate--cysteine ligase activity.</text>
</comment>
<dbReference type="GO" id="GO:0042398">
    <property type="term" value="P:modified amino acid biosynthetic process"/>
    <property type="evidence" value="ECO:0007669"/>
    <property type="project" value="InterPro"/>
</dbReference>
<dbReference type="SUPFAM" id="SSF55931">
    <property type="entry name" value="Glutamine synthetase/guanido kinase"/>
    <property type="match status" value="1"/>
</dbReference>
<dbReference type="Gene3D" id="3.30.590.20">
    <property type="match status" value="1"/>
</dbReference>
<dbReference type="HAMAP" id="MF_01609">
    <property type="entry name" value="Glu_cys_ligase_2"/>
    <property type="match status" value="1"/>
</dbReference>
<reference evidence="6" key="4">
    <citation type="submission" date="2023-12" db="EMBL/GenBank/DDBJ databases">
        <authorList>
            <person name="Sun Q."/>
            <person name="Inoue M."/>
        </authorList>
    </citation>
    <scope>NUCLEOTIDE SEQUENCE</scope>
    <source>
        <strain evidence="6">JCM 10664</strain>
    </source>
</reference>
<dbReference type="Proteomes" id="UP001500220">
    <property type="component" value="Unassembled WGS sequence"/>
</dbReference>
<reference evidence="6 9" key="2">
    <citation type="journal article" date="2019" name="Int. J. Syst. Evol. Microbiol.">
        <title>The Global Catalogue of Microorganisms (GCM) 10K type strain sequencing project: providing services to taxonomists for standard genome sequencing and annotation.</title>
        <authorList>
            <consortium name="The Broad Institute Genomics Platform"/>
            <consortium name="The Broad Institute Genome Sequencing Center for Infectious Disease"/>
            <person name="Wu L."/>
            <person name="Ma J."/>
        </authorList>
    </citation>
    <scope>NUCLEOTIDE SEQUENCE [LARGE SCALE GENOMIC DNA]</scope>
    <source>
        <strain evidence="6 9">JCM 10664</strain>
    </source>
</reference>
<dbReference type="PANTHER" id="PTHR36510:SF1">
    <property type="entry name" value="GLUTAMATE--CYSTEINE LIGASE 2-RELATED"/>
    <property type="match status" value="1"/>
</dbReference>
<accession>A0A917K854</accession>
<dbReference type="NCBIfam" id="NF010041">
    <property type="entry name" value="PRK13517.1-1"/>
    <property type="match status" value="1"/>
</dbReference>
<dbReference type="Pfam" id="PF04107">
    <property type="entry name" value="GCS2"/>
    <property type="match status" value="1"/>
</dbReference>
<organism evidence="7 8">
    <name type="scientific">Saccharopolyspora thermophila</name>
    <dbReference type="NCBI Taxonomy" id="89367"/>
    <lineage>
        <taxon>Bacteria</taxon>
        <taxon>Bacillati</taxon>
        <taxon>Actinomycetota</taxon>
        <taxon>Actinomycetes</taxon>
        <taxon>Pseudonocardiales</taxon>
        <taxon>Pseudonocardiaceae</taxon>
        <taxon>Saccharopolyspora</taxon>
    </lineage>
</organism>
<dbReference type="PANTHER" id="PTHR36510">
    <property type="entry name" value="GLUTAMATE--CYSTEINE LIGASE 2-RELATED"/>
    <property type="match status" value="1"/>
</dbReference>
<reference evidence="7 8" key="1">
    <citation type="journal article" date="2014" name="Int. J. Syst. Evol. Microbiol.">
        <title>Complete genome sequence of Corynebacterium casei LMG S-19264T (=DSM 44701T), isolated from a smear-ripened cheese.</title>
        <authorList>
            <consortium name="US DOE Joint Genome Institute (JGI-PGF)"/>
            <person name="Walter F."/>
            <person name="Albersmeier A."/>
            <person name="Kalinowski J."/>
            <person name="Ruckert C."/>
        </authorList>
    </citation>
    <scope>NUCLEOTIDE SEQUENCE [LARGE SCALE GENOMIC DNA]</scope>
    <source>
        <strain evidence="7 8">CGMCC 4.7206</strain>
    </source>
</reference>
<comment type="caution">
    <text evidence="7">The sequence shown here is derived from an EMBL/GenBank/DDBJ whole genome shotgun (WGS) entry which is preliminary data.</text>
</comment>
<dbReference type="RefSeq" id="WP_188991056.1">
    <property type="nucleotide sequence ID" value="NZ_BAAAHC010000001.1"/>
</dbReference>
<evidence type="ECO:0000313" key="6">
    <source>
        <dbReference type="EMBL" id="GAA0504468.1"/>
    </source>
</evidence>
<dbReference type="GO" id="GO:0005524">
    <property type="term" value="F:ATP binding"/>
    <property type="evidence" value="ECO:0007669"/>
    <property type="project" value="UniProtKB-KW"/>
</dbReference>
<name>A0A917K854_9PSEU</name>
<reference evidence="7" key="3">
    <citation type="submission" date="2020-09" db="EMBL/GenBank/DDBJ databases">
        <authorList>
            <person name="Sun Q."/>
            <person name="Zhou Y."/>
        </authorList>
    </citation>
    <scope>NUCLEOTIDE SEQUENCE</scope>
    <source>
        <strain evidence="7">CGMCC 4.7206</strain>
    </source>
</reference>
<comment type="catalytic activity">
    <reaction evidence="4 5">
        <text>L-cysteine + L-glutamate + ATP = gamma-L-glutamyl-L-cysteine + ADP + phosphate + H(+)</text>
        <dbReference type="Rhea" id="RHEA:13285"/>
        <dbReference type="ChEBI" id="CHEBI:15378"/>
        <dbReference type="ChEBI" id="CHEBI:29985"/>
        <dbReference type="ChEBI" id="CHEBI:30616"/>
        <dbReference type="ChEBI" id="CHEBI:35235"/>
        <dbReference type="ChEBI" id="CHEBI:43474"/>
        <dbReference type="ChEBI" id="CHEBI:58173"/>
        <dbReference type="ChEBI" id="CHEBI:456216"/>
        <dbReference type="EC" id="6.3.2.2"/>
    </reaction>
</comment>
<evidence type="ECO:0000256" key="4">
    <source>
        <dbReference type="ARBA" id="ARBA00048819"/>
    </source>
</evidence>
<protein>
    <recommendedName>
        <fullName evidence="5">Putative glutamate--cysteine ligase 2</fullName>
        <ecNumber evidence="5">6.3.2.2</ecNumber>
    </recommendedName>
    <alternativeName>
        <fullName evidence="5">Gamma-glutamylcysteine synthetase 2</fullName>
        <shortName evidence="5">GCS 2</shortName>
        <shortName evidence="5">Gamma-GCS 2</shortName>
    </alternativeName>
</protein>
<sequence>MGSPEQFEAAGTVGVEEEFLLVDTTSGVPVPHAPAVIDRVHALAPGSPTTIKPELMATQVEAATGVCGTLPGLAEQVRIGRRLLGSAAGGERAWLVAVGAPVLAGSSPPLSTGPRFERIIATYRDVVADYQTCGCHVHVGVPDRALAIEVVNHLRPWLPTLLALSANSPFRAGRDTGYASWRMVEQSRFPGSGVPPRFRSIEDYDAKLARLVDCGSLVDTRMSFWLARPSEVFATVEVRAADAAATAEEAVLQAALVRALVRTALAKIEAGVDPPGVGDQVAAAALWSAARHGLHGPAVDPWAERQVPAVNLVERLLRDVAAALEDTGDLRFVRTTVDQLLRSGTGACRQRWAARNGPLALIRLLAGWTSAEQLDQEPDRRQEAR</sequence>
<keyword evidence="1 5" id="KW-0436">Ligase</keyword>
<keyword evidence="3 5" id="KW-0067">ATP-binding</keyword>
<comment type="similarity">
    <text evidence="5">Belongs to the glutamate--cysteine ligase type 2 family. YbdK subfamily.</text>
</comment>
<dbReference type="EMBL" id="BMMT01000021">
    <property type="protein sequence ID" value="GGJ03477.1"/>
    <property type="molecule type" value="Genomic_DNA"/>
</dbReference>
<evidence type="ECO:0000256" key="3">
    <source>
        <dbReference type="ARBA" id="ARBA00022840"/>
    </source>
</evidence>
<dbReference type="AlphaFoldDB" id="A0A917K854"/>
<keyword evidence="9" id="KW-1185">Reference proteome</keyword>
<keyword evidence="2 5" id="KW-0547">Nucleotide-binding</keyword>